<proteinExistence type="predicted"/>
<dbReference type="SUPFAM" id="SSF52172">
    <property type="entry name" value="CheY-like"/>
    <property type="match status" value="1"/>
</dbReference>
<dbReference type="Proteomes" id="UP001593940">
    <property type="component" value="Unassembled WGS sequence"/>
</dbReference>
<sequence>MGRQPIVLLASGDRLAEMTTANSLVSYGYEVLFTRTLEEAGHLLCTNRRISVLVIDTDLGQAGDSLSLAKSARVSDPDLKVIYTSRMPFRLNEAEKVNGAPCLGAPYRSHQLAGVISQLVRRTVAEEEVYAA</sequence>
<dbReference type="EMBL" id="JBHOMY010000082">
    <property type="protein sequence ID" value="MFC1459116.1"/>
    <property type="molecule type" value="Genomic_DNA"/>
</dbReference>
<reference evidence="1 2" key="1">
    <citation type="submission" date="2024-09" db="EMBL/GenBank/DDBJ databases">
        <title>Nodulacao em especies de Leguminosae Basais da Amazonia e Caracterizacao dos Rizobios e Bacterias Associadas aos Nodulos.</title>
        <authorList>
            <person name="Jambeiro I.C.A."/>
            <person name="Lopes I.S."/>
            <person name="Aguiar E.R.G.R."/>
            <person name="Santos A.F.J."/>
            <person name="Dos Santos J.M.F."/>
            <person name="Gross E."/>
        </authorList>
    </citation>
    <scope>NUCLEOTIDE SEQUENCE [LARGE SCALE GENOMIC DNA]</scope>
    <source>
        <strain evidence="1 2">BRUESC1165</strain>
    </source>
</reference>
<name>A0ABV6YCY3_9HYPH</name>
<evidence type="ECO:0000313" key="1">
    <source>
        <dbReference type="EMBL" id="MFC1459116.1"/>
    </source>
</evidence>
<evidence type="ECO:0000313" key="2">
    <source>
        <dbReference type="Proteomes" id="UP001593940"/>
    </source>
</evidence>
<dbReference type="Gene3D" id="3.40.50.2300">
    <property type="match status" value="1"/>
</dbReference>
<organism evidence="1 2">
    <name type="scientific">Microvirga arabica</name>
    <dbReference type="NCBI Taxonomy" id="1128671"/>
    <lineage>
        <taxon>Bacteria</taxon>
        <taxon>Pseudomonadati</taxon>
        <taxon>Pseudomonadota</taxon>
        <taxon>Alphaproteobacteria</taxon>
        <taxon>Hyphomicrobiales</taxon>
        <taxon>Methylobacteriaceae</taxon>
        <taxon>Microvirga</taxon>
    </lineage>
</organism>
<comment type="caution">
    <text evidence="1">The sequence shown here is derived from an EMBL/GenBank/DDBJ whole genome shotgun (WGS) entry which is preliminary data.</text>
</comment>
<accession>A0ABV6YCY3</accession>
<protein>
    <submittedName>
        <fullName evidence="1">Response regulator</fullName>
    </submittedName>
</protein>
<gene>
    <name evidence="1" type="ORF">ACETIH_20905</name>
</gene>
<dbReference type="RefSeq" id="WP_377030857.1">
    <property type="nucleotide sequence ID" value="NZ_JBHOMY010000082.1"/>
</dbReference>
<keyword evidence="2" id="KW-1185">Reference proteome</keyword>
<dbReference type="InterPro" id="IPR011006">
    <property type="entry name" value="CheY-like_superfamily"/>
</dbReference>